<dbReference type="PANTHER" id="PTHR34580:SF3">
    <property type="entry name" value="PROTEIN PAFB"/>
    <property type="match status" value="1"/>
</dbReference>
<dbReference type="PANTHER" id="PTHR34580">
    <property type="match status" value="1"/>
</dbReference>
<dbReference type="OrthoDB" id="3268930at2"/>
<organism evidence="3 4">
    <name type="scientific">Corynebacterium lactis RW2-5</name>
    <dbReference type="NCBI Taxonomy" id="1408189"/>
    <lineage>
        <taxon>Bacteria</taxon>
        <taxon>Bacillati</taxon>
        <taxon>Actinomycetota</taxon>
        <taxon>Actinomycetes</taxon>
        <taxon>Mycobacteriales</taxon>
        <taxon>Corynebacteriaceae</taxon>
        <taxon>Corynebacterium</taxon>
    </lineage>
</organism>
<protein>
    <recommendedName>
        <fullName evidence="2">WYL domain-containing protein</fullName>
    </recommendedName>
</protein>
<sequence length="351" mass="39292">MTQSPSGPLQPSPNSPGSTEDSRLIHLLLSLADEPQGRRFEWILGNVAGYMRQKSETAERYLRRDINVLRDLGMSIEESGSGKSRTLRLRHEHWAQTDPGLSDDELAVLFEAANAVFTSDELHAAALTGWSKIASLSRREKVAKPGESMVISDKLELNRAQLATLLGALTPPRTTVEFWYSRQYGVADERRTLEPWRIINIRGRFYLLGYDPERVGARLFRFSRISEVVDTRSGATIPIPKDDLQEMAERMLVRNAETFSAVVRIREGSCRDVVSRSRPLGGGRYELDPLTVDEIVRLGLTNAPDLVVESPKKARDKIVQRLREVIALHKVGDDRRKLGTDESMGGNSDGS</sequence>
<keyword evidence="4" id="KW-1185">Reference proteome</keyword>
<name>A0A0K2H395_9CORY</name>
<dbReference type="Pfam" id="PF13280">
    <property type="entry name" value="WYL"/>
    <property type="match status" value="1"/>
</dbReference>
<dbReference type="InterPro" id="IPR051534">
    <property type="entry name" value="CBASS_pafABC_assoc_protein"/>
</dbReference>
<dbReference type="PATRIC" id="fig|1408189.4.peg.1291"/>
<evidence type="ECO:0000256" key="1">
    <source>
        <dbReference type="SAM" id="MobiDB-lite"/>
    </source>
</evidence>
<evidence type="ECO:0000259" key="2">
    <source>
        <dbReference type="Pfam" id="PF13280"/>
    </source>
</evidence>
<proteinExistence type="predicted"/>
<dbReference type="STRING" id="1408189.CLAC_06490"/>
<dbReference type="InterPro" id="IPR026881">
    <property type="entry name" value="WYL_dom"/>
</dbReference>
<dbReference type="RefSeq" id="WP_053412192.1">
    <property type="nucleotide sequence ID" value="NZ_CP006841.1"/>
</dbReference>
<evidence type="ECO:0000313" key="3">
    <source>
        <dbReference type="EMBL" id="ALA68520.1"/>
    </source>
</evidence>
<dbReference type="EMBL" id="CP006841">
    <property type="protein sequence ID" value="ALA68520.1"/>
    <property type="molecule type" value="Genomic_DNA"/>
</dbReference>
<dbReference type="KEGG" id="clw:CLAC_06490"/>
<gene>
    <name evidence="3" type="ORF">CLAC_06490</name>
</gene>
<dbReference type="AlphaFoldDB" id="A0A0K2H395"/>
<dbReference type="PROSITE" id="PS52050">
    <property type="entry name" value="WYL"/>
    <property type="match status" value="1"/>
</dbReference>
<evidence type="ECO:0000313" key="4">
    <source>
        <dbReference type="Proteomes" id="UP000058446"/>
    </source>
</evidence>
<reference evidence="3 4" key="1">
    <citation type="submission" date="2013-10" db="EMBL/GenBank/DDBJ databases">
        <title>Complete genome sequence of Corynebacterium lactis DSM 45799(T), isolated from raw cow milk.</title>
        <authorList>
            <person name="Ruckert C."/>
            <person name="Albersmeier A."/>
            <person name="Lipski A."/>
            <person name="Kalinowski J."/>
        </authorList>
    </citation>
    <scope>NUCLEOTIDE SEQUENCE [LARGE SCALE GENOMIC DNA]</scope>
    <source>
        <strain evidence="3 4">RW2-5</strain>
    </source>
</reference>
<feature type="domain" description="WYL" evidence="2">
    <location>
        <begin position="173"/>
        <end position="228"/>
    </location>
</feature>
<dbReference type="Proteomes" id="UP000058446">
    <property type="component" value="Chromosome"/>
</dbReference>
<accession>A0A0K2H395</accession>
<feature type="region of interest" description="Disordered" evidence="1">
    <location>
        <begin position="1"/>
        <end position="20"/>
    </location>
</feature>